<dbReference type="Pfam" id="PF04749">
    <property type="entry name" value="PLAC8"/>
    <property type="match status" value="1"/>
</dbReference>
<dbReference type="AlphaFoldDB" id="A0A5D2VHG8"/>
<dbReference type="InterPro" id="IPR059179">
    <property type="entry name" value="MLKL-like_MCAfunc"/>
</dbReference>
<gene>
    <name evidence="8" type="ORF">E1A91_D03G007500v1</name>
</gene>
<dbReference type="Pfam" id="PF19584">
    <property type="entry name" value="MCAfunc"/>
    <property type="match status" value="1"/>
</dbReference>
<dbReference type="InterPro" id="IPR036537">
    <property type="entry name" value="Adaptor_Cbl_N_dom_sf"/>
</dbReference>
<feature type="region of interest" description="Disordered" evidence="6">
    <location>
        <begin position="238"/>
        <end position="287"/>
    </location>
</feature>
<feature type="compositionally biased region" description="Polar residues" evidence="6">
    <location>
        <begin position="272"/>
        <end position="281"/>
    </location>
</feature>
<reference evidence="8 9" key="1">
    <citation type="submission" date="2019-07" db="EMBL/GenBank/DDBJ databases">
        <title>WGS assembly of Gossypium mustelinum.</title>
        <authorList>
            <person name="Chen Z.J."/>
            <person name="Sreedasyam A."/>
            <person name="Ando A."/>
            <person name="Song Q."/>
            <person name="De L."/>
            <person name="Hulse-Kemp A."/>
            <person name="Ding M."/>
            <person name="Ye W."/>
            <person name="Kirkbride R."/>
            <person name="Jenkins J."/>
            <person name="Plott C."/>
            <person name="Lovell J."/>
            <person name="Lin Y.-M."/>
            <person name="Vaughn R."/>
            <person name="Liu B."/>
            <person name="Li W."/>
            <person name="Simpson S."/>
            <person name="Scheffler B."/>
            <person name="Saski C."/>
            <person name="Grover C."/>
            <person name="Hu G."/>
            <person name="Conover J."/>
            <person name="Carlson J."/>
            <person name="Shu S."/>
            <person name="Boston L."/>
            <person name="Williams M."/>
            <person name="Peterson D."/>
            <person name="Mcgee K."/>
            <person name="Jones D."/>
            <person name="Wendel J."/>
            <person name="Stelly D."/>
            <person name="Grimwood J."/>
            <person name="Schmutz J."/>
        </authorList>
    </citation>
    <scope>NUCLEOTIDE SEQUENCE [LARGE SCALE GENOMIC DNA]</scope>
    <source>
        <strain evidence="8">1408120.09</strain>
    </source>
</reference>
<dbReference type="InterPro" id="IPR045766">
    <property type="entry name" value="MCAfunc"/>
</dbReference>
<accession>A0A5D2VHG8</accession>
<feature type="coiled-coil region" evidence="5">
    <location>
        <begin position="189"/>
        <end position="216"/>
    </location>
</feature>
<organism evidence="8 9">
    <name type="scientific">Gossypium mustelinum</name>
    <name type="common">Cotton</name>
    <name type="synonym">Gossypium caicoense</name>
    <dbReference type="NCBI Taxonomy" id="34275"/>
    <lineage>
        <taxon>Eukaryota</taxon>
        <taxon>Viridiplantae</taxon>
        <taxon>Streptophyta</taxon>
        <taxon>Embryophyta</taxon>
        <taxon>Tracheophyta</taxon>
        <taxon>Spermatophyta</taxon>
        <taxon>Magnoliopsida</taxon>
        <taxon>eudicotyledons</taxon>
        <taxon>Gunneridae</taxon>
        <taxon>Pentapetalae</taxon>
        <taxon>rosids</taxon>
        <taxon>malvids</taxon>
        <taxon>Malvales</taxon>
        <taxon>Malvaceae</taxon>
        <taxon>Malvoideae</taxon>
        <taxon>Gossypium</taxon>
    </lineage>
</organism>
<sequence>MASWEHFGEIANAAQLAGFDAVRLIAMIVKAASTARMHKKSCRQFAQHLKLIGNLLEQLRISELKKYPETREPLEQLEDALRRSYILVNSCQERSYLYVLAMGWNIVYQFRKAQSEIDRYLKIVPLITLVDNARVRERLEVIEKDQHEYTLDEEDRRVQDVIMKPEPSENDTMILKKTLSCSYPNMRFNEALQKENEKLRLELQRSQANYDVKQCEVIQHLLDVTEVAASIPDKISSPKVSKKVERNYSDVDNENGHSYNDNSPKKPDSRMTSRNTSSVSSGHDLLSDRGSHRYEEWNADLLGCCSEPSLCIKTFFYPCGTFSKIATVATNRHMSSAEACNELMAYSLILSCCCYTCCVRRKLRKALNITGGFVDDFLSHLMCCCCALVQEWREVEIRGIYGPEKTKTSPPPSQFMES</sequence>
<dbReference type="InterPro" id="IPR006461">
    <property type="entry name" value="PLAC_motif_containing"/>
</dbReference>
<evidence type="ECO:0000256" key="5">
    <source>
        <dbReference type="SAM" id="Coils"/>
    </source>
</evidence>
<dbReference type="EMBL" id="CM017651">
    <property type="protein sequence ID" value="TYI88785.1"/>
    <property type="molecule type" value="Genomic_DNA"/>
</dbReference>
<dbReference type="Proteomes" id="UP000323597">
    <property type="component" value="Chromosome D03"/>
</dbReference>
<evidence type="ECO:0000313" key="8">
    <source>
        <dbReference type="EMBL" id="TYI88785.1"/>
    </source>
</evidence>
<evidence type="ECO:0000256" key="2">
    <source>
        <dbReference type="ARBA" id="ARBA00022692"/>
    </source>
</evidence>
<comment type="subcellular location">
    <subcellularLocation>
        <location evidence="1">Membrane</location>
        <topology evidence="1">Single-pass membrane protein</topology>
    </subcellularLocation>
</comment>
<dbReference type="GO" id="GO:0007166">
    <property type="term" value="P:cell surface receptor signaling pathway"/>
    <property type="evidence" value="ECO:0007669"/>
    <property type="project" value="InterPro"/>
</dbReference>
<dbReference type="NCBIfam" id="TIGR01571">
    <property type="entry name" value="A_thal_Cys_rich"/>
    <property type="match status" value="1"/>
</dbReference>
<evidence type="ECO:0000256" key="6">
    <source>
        <dbReference type="SAM" id="MobiDB-lite"/>
    </source>
</evidence>
<dbReference type="FunFam" id="1.20.930.20:FF:000003">
    <property type="entry name" value="DNA mismatch repair protein MLH1"/>
    <property type="match status" value="1"/>
</dbReference>
<keyword evidence="5" id="KW-0175">Coiled coil</keyword>
<name>A0A5D2VHG8_GOSMU</name>
<evidence type="ECO:0000313" key="9">
    <source>
        <dbReference type="Proteomes" id="UP000323597"/>
    </source>
</evidence>
<evidence type="ECO:0000259" key="7">
    <source>
        <dbReference type="Pfam" id="PF19584"/>
    </source>
</evidence>
<dbReference type="PANTHER" id="PTHR46604">
    <property type="entry name" value="PROTEIN MID1-COMPLEMENTING ACTIVITY 1"/>
    <property type="match status" value="1"/>
</dbReference>
<keyword evidence="2" id="KW-0812">Transmembrane</keyword>
<keyword evidence="4" id="KW-0472">Membrane</keyword>
<dbReference type="PANTHER" id="PTHR46604:SF3">
    <property type="entry name" value="PROTEIN MID1-COMPLEMENTING ACTIVITY 1"/>
    <property type="match status" value="1"/>
</dbReference>
<dbReference type="GO" id="GO:0016020">
    <property type="term" value="C:membrane"/>
    <property type="evidence" value="ECO:0007669"/>
    <property type="project" value="UniProtKB-SubCell"/>
</dbReference>
<evidence type="ECO:0000256" key="1">
    <source>
        <dbReference type="ARBA" id="ARBA00004167"/>
    </source>
</evidence>
<dbReference type="CDD" id="cd21037">
    <property type="entry name" value="MLKL_NTD"/>
    <property type="match status" value="1"/>
</dbReference>
<evidence type="ECO:0000256" key="3">
    <source>
        <dbReference type="ARBA" id="ARBA00022989"/>
    </source>
</evidence>
<keyword evidence="3" id="KW-1133">Transmembrane helix</keyword>
<dbReference type="GO" id="GO:0005262">
    <property type="term" value="F:calcium channel activity"/>
    <property type="evidence" value="ECO:0007669"/>
    <property type="project" value="UniProtKB-ARBA"/>
</dbReference>
<protein>
    <recommendedName>
        <fullName evidence="7">MCAfunc domain-containing protein</fullName>
    </recommendedName>
</protein>
<feature type="domain" description="MCAfunc" evidence="7">
    <location>
        <begin position="24"/>
        <end position="166"/>
    </location>
</feature>
<dbReference type="Gene3D" id="1.20.930.20">
    <property type="entry name" value="Adaptor protein Cbl, N-terminal domain"/>
    <property type="match status" value="1"/>
</dbReference>
<proteinExistence type="predicted"/>
<evidence type="ECO:0000256" key="4">
    <source>
        <dbReference type="ARBA" id="ARBA00023136"/>
    </source>
</evidence>
<keyword evidence="9" id="KW-1185">Reference proteome</keyword>